<gene>
    <name evidence="8" type="ORF">MNBD_BACTEROID02-1637</name>
</gene>
<evidence type="ECO:0000313" key="8">
    <source>
        <dbReference type="EMBL" id="VAV86157.1"/>
    </source>
</evidence>
<evidence type="ECO:0000256" key="5">
    <source>
        <dbReference type="ARBA" id="ARBA00023004"/>
    </source>
</evidence>
<dbReference type="PANTHER" id="PTHR43756:SF5">
    <property type="entry name" value="CHOLINE MONOOXYGENASE, CHLOROPLASTIC"/>
    <property type="match status" value="1"/>
</dbReference>
<name>A0A3B0R3B3_9ZZZZ</name>
<dbReference type="AlphaFoldDB" id="A0A3B0R3B3"/>
<keyword evidence="4 8" id="KW-0560">Oxidoreductase</keyword>
<dbReference type="InterPro" id="IPR015879">
    <property type="entry name" value="Ring_hydroxy_dOase_asu_C_dom"/>
</dbReference>
<dbReference type="SUPFAM" id="SSF55961">
    <property type="entry name" value="Bet v1-like"/>
    <property type="match status" value="1"/>
</dbReference>
<protein>
    <submittedName>
        <fullName evidence="8">Choline monooxygenase, chloroplast</fullName>
        <ecNumber evidence="8">1.14.15.7</ecNumber>
    </submittedName>
</protein>
<accession>A0A3B0R3B3</accession>
<evidence type="ECO:0000259" key="7">
    <source>
        <dbReference type="PROSITE" id="PS51296"/>
    </source>
</evidence>
<proteinExistence type="predicted"/>
<organism evidence="8">
    <name type="scientific">hydrothermal vent metagenome</name>
    <dbReference type="NCBI Taxonomy" id="652676"/>
    <lineage>
        <taxon>unclassified sequences</taxon>
        <taxon>metagenomes</taxon>
        <taxon>ecological metagenomes</taxon>
    </lineage>
</organism>
<dbReference type="EMBL" id="UOEB01000302">
    <property type="protein sequence ID" value="VAV86157.1"/>
    <property type="molecule type" value="Genomic_DNA"/>
</dbReference>
<dbReference type="Pfam" id="PF00848">
    <property type="entry name" value="Ring_hydroxyl_A"/>
    <property type="match status" value="1"/>
</dbReference>
<keyword evidence="6" id="KW-0411">Iron-sulfur</keyword>
<dbReference type="CDD" id="cd03469">
    <property type="entry name" value="Rieske_RO_Alpha_N"/>
    <property type="match status" value="1"/>
</dbReference>
<sequence>MVRKFYINPDITKAETLPATFYKDQTVFEAIKEHVFLKSWQWVGDENLVPLQQSVYPFVLLDSYLTEPMLLTRDSNDTINCLTNVCTHRGNLVALHSGKSKKLTCMYHGRRFNLKGEFEHMPEFNDAEDFPRPCDNLHQFPLQKWGPFLFAGLNPSFDFQQVIDKMNERIGFLPLNEFSLNTSLSKDFLVHAHWALYCDNYLEGFHVPFVHEDLNAVLDYGSYKTEIYKYCNLQIGYTDEATEVFDLPEDHIDYGKNVAAYYYWVFPNMMFNFYPWGLSVNIVKPLDINRTKVSFITYVYDPSKLDKGAGSGLEKVEREDEFVVEHVQKGVRSSFYKAGRFSPTREQGVHHFHCLLAEFLNA</sequence>
<comment type="cofactor">
    <cofactor evidence="1">
        <name>Fe cation</name>
        <dbReference type="ChEBI" id="CHEBI:24875"/>
    </cofactor>
</comment>
<evidence type="ECO:0000256" key="3">
    <source>
        <dbReference type="ARBA" id="ARBA00022723"/>
    </source>
</evidence>
<dbReference type="GO" id="GO:0005506">
    <property type="term" value="F:iron ion binding"/>
    <property type="evidence" value="ECO:0007669"/>
    <property type="project" value="InterPro"/>
</dbReference>
<dbReference type="GO" id="GO:0019133">
    <property type="term" value="F:choline monooxygenase activity"/>
    <property type="evidence" value="ECO:0007669"/>
    <property type="project" value="UniProtKB-EC"/>
</dbReference>
<dbReference type="InterPro" id="IPR036922">
    <property type="entry name" value="Rieske_2Fe-2S_sf"/>
</dbReference>
<evidence type="ECO:0000256" key="1">
    <source>
        <dbReference type="ARBA" id="ARBA00001962"/>
    </source>
</evidence>
<keyword evidence="8" id="KW-0503">Monooxygenase</keyword>
<dbReference type="Gene3D" id="2.102.10.10">
    <property type="entry name" value="Rieske [2Fe-2S] iron-sulphur domain"/>
    <property type="match status" value="1"/>
</dbReference>
<feature type="domain" description="Rieske" evidence="7">
    <location>
        <begin position="40"/>
        <end position="151"/>
    </location>
</feature>
<dbReference type="Gene3D" id="3.90.380.10">
    <property type="entry name" value="Naphthalene 1,2-dioxygenase Alpha Subunit, Chain A, domain 1"/>
    <property type="match status" value="2"/>
</dbReference>
<dbReference type="CDD" id="cd08883">
    <property type="entry name" value="RHO_alpha_C_CMO-like"/>
    <property type="match status" value="1"/>
</dbReference>
<dbReference type="InterPro" id="IPR001663">
    <property type="entry name" value="Rng_hydr_dOase-A"/>
</dbReference>
<reference evidence="8" key="1">
    <citation type="submission" date="2018-06" db="EMBL/GenBank/DDBJ databases">
        <authorList>
            <person name="Zhirakovskaya E."/>
        </authorList>
    </citation>
    <scope>NUCLEOTIDE SEQUENCE</scope>
</reference>
<evidence type="ECO:0000256" key="6">
    <source>
        <dbReference type="ARBA" id="ARBA00023014"/>
    </source>
</evidence>
<dbReference type="SUPFAM" id="SSF50022">
    <property type="entry name" value="ISP domain"/>
    <property type="match status" value="1"/>
</dbReference>
<evidence type="ECO:0000256" key="2">
    <source>
        <dbReference type="ARBA" id="ARBA00022714"/>
    </source>
</evidence>
<evidence type="ECO:0000256" key="4">
    <source>
        <dbReference type="ARBA" id="ARBA00023002"/>
    </source>
</evidence>
<keyword evidence="3" id="KW-0479">Metal-binding</keyword>
<dbReference type="InterPro" id="IPR017941">
    <property type="entry name" value="Rieske_2Fe-2S"/>
</dbReference>
<dbReference type="GO" id="GO:0051537">
    <property type="term" value="F:2 iron, 2 sulfur cluster binding"/>
    <property type="evidence" value="ECO:0007669"/>
    <property type="project" value="UniProtKB-KW"/>
</dbReference>
<dbReference type="Pfam" id="PF00355">
    <property type="entry name" value="Rieske"/>
    <property type="match status" value="1"/>
</dbReference>
<dbReference type="PROSITE" id="PS51296">
    <property type="entry name" value="RIESKE"/>
    <property type="match status" value="1"/>
</dbReference>
<dbReference type="EC" id="1.14.15.7" evidence="8"/>
<keyword evidence="2" id="KW-0001">2Fe-2S</keyword>
<dbReference type="PANTHER" id="PTHR43756">
    <property type="entry name" value="CHOLINE MONOOXYGENASE, CHLOROPLASTIC"/>
    <property type="match status" value="1"/>
</dbReference>
<keyword evidence="5" id="KW-0408">Iron</keyword>